<protein>
    <submittedName>
        <fullName evidence="1">Uncharacterized protein</fullName>
    </submittedName>
</protein>
<dbReference type="EMBL" id="LR796923">
    <property type="protein sequence ID" value="CAB4174730.1"/>
    <property type="molecule type" value="Genomic_DNA"/>
</dbReference>
<evidence type="ECO:0000313" key="1">
    <source>
        <dbReference type="EMBL" id="CAB4174730.1"/>
    </source>
</evidence>
<organism evidence="1">
    <name type="scientific">uncultured Caudovirales phage</name>
    <dbReference type="NCBI Taxonomy" id="2100421"/>
    <lineage>
        <taxon>Viruses</taxon>
        <taxon>Duplodnaviria</taxon>
        <taxon>Heunggongvirae</taxon>
        <taxon>Uroviricota</taxon>
        <taxon>Caudoviricetes</taxon>
        <taxon>Peduoviridae</taxon>
        <taxon>Maltschvirus</taxon>
        <taxon>Maltschvirus maltsch</taxon>
    </lineage>
</organism>
<reference evidence="1" key="1">
    <citation type="submission" date="2020-05" db="EMBL/GenBank/DDBJ databases">
        <authorList>
            <person name="Chiriac C."/>
            <person name="Salcher M."/>
            <person name="Ghai R."/>
            <person name="Kavagutti S V."/>
        </authorList>
    </citation>
    <scope>NUCLEOTIDE SEQUENCE</scope>
</reference>
<name>A0A6J5PS21_9CAUD</name>
<proteinExistence type="predicted"/>
<accession>A0A6J5PS21</accession>
<gene>
    <name evidence="1" type="ORF">UFOVP972_72</name>
</gene>
<sequence>MDGVFSGKLIKNLDLTKREVQYGPLPTPKLKDPVQDMINATIGSVPYEANGVVEWRPENIQFLGS</sequence>